<reference evidence="1" key="1">
    <citation type="submission" date="2021-06" db="EMBL/GenBank/DDBJ databases">
        <authorList>
            <person name="Hodson N. C."/>
            <person name="Mongue J. A."/>
            <person name="Jaron S. K."/>
        </authorList>
    </citation>
    <scope>NUCLEOTIDE SEQUENCE</scope>
</reference>
<keyword evidence="2" id="KW-1185">Reference proteome</keyword>
<name>A0A8J2KBK0_9HEXA</name>
<feature type="non-terminal residue" evidence="1">
    <location>
        <position position="1"/>
    </location>
</feature>
<accession>A0A8J2KBK0</accession>
<sequence length="47" mass="4242">VGLGGGGLRTGAGGSALCAGCGSGLEGPYELDSDAGIGEADANFAGL</sequence>
<dbReference type="EMBL" id="CAJVCH010301997">
    <property type="protein sequence ID" value="CAG7785723.1"/>
    <property type="molecule type" value="Genomic_DNA"/>
</dbReference>
<proteinExistence type="predicted"/>
<protein>
    <submittedName>
        <fullName evidence="1">Uncharacterized protein</fullName>
    </submittedName>
</protein>
<organism evidence="1 2">
    <name type="scientific">Allacma fusca</name>
    <dbReference type="NCBI Taxonomy" id="39272"/>
    <lineage>
        <taxon>Eukaryota</taxon>
        <taxon>Metazoa</taxon>
        <taxon>Ecdysozoa</taxon>
        <taxon>Arthropoda</taxon>
        <taxon>Hexapoda</taxon>
        <taxon>Collembola</taxon>
        <taxon>Symphypleona</taxon>
        <taxon>Sminthuridae</taxon>
        <taxon>Allacma</taxon>
    </lineage>
</organism>
<dbReference type="Proteomes" id="UP000708208">
    <property type="component" value="Unassembled WGS sequence"/>
</dbReference>
<comment type="caution">
    <text evidence="1">The sequence shown here is derived from an EMBL/GenBank/DDBJ whole genome shotgun (WGS) entry which is preliminary data.</text>
</comment>
<evidence type="ECO:0000313" key="1">
    <source>
        <dbReference type="EMBL" id="CAG7785723.1"/>
    </source>
</evidence>
<gene>
    <name evidence="1" type="ORF">AFUS01_LOCUS24332</name>
</gene>
<dbReference type="AlphaFoldDB" id="A0A8J2KBK0"/>
<evidence type="ECO:0000313" key="2">
    <source>
        <dbReference type="Proteomes" id="UP000708208"/>
    </source>
</evidence>